<dbReference type="AlphaFoldDB" id="A0A4Y9ZHE3"/>
<evidence type="ECO:0000313" key="1">
    <source>
        <dbReference type="EMBL" id="TFY73198.1"/>
    </source>
</evidence>
<dbReference type="Proteomes" id="UP000298061">
    <property type="component" value="Unassembled WGS sequence"/>
</dbReference>
<sequence>MREADGNPSFPQKLTSTGYGLAILHGYTVITRLADLLAPGGWLLIEDIVMPRSSQVDSDVPALKQCMQALHSYMQADDQNVRIGVFLEKESHETGIFSEVNVQKNNLSINEPTQYVLRYDAKQDGPGRPTLDQLFLDTMLLV</sequence>
<evidence type="ECO:0008006" key="3">
    <source>
        <dbReference type="Google" id="ProtNLM"/>
    </source>
</evidence>
<proteinExistence type="predicted"/>
<reference evidence="1 2" key="1">
    <citation type="submission" date="2019-02" db="EMBL/GenBank/DDBJ databases">
        <title>Genome sequencing of the rare red list fungi Hericium alpestre (H. flagellum).</title>
        <authorList>
            <person name="Buettner E."/>
            <person name="Kellner H."/>
        </authorList>
    </citation>
    <scope>NUCLEOTIDE SEQUENCE [LARGE SCALE GENOMIC DNA]</scope>
    <source>
        <strain evidence="1 2">DSM 108284</strain>
    </source>
</reference>
<accession>A0A4Y9ZHE3</accession>
<name>A0A4Y9ZHE3_9AGAM</name>
<gene>
    <name evidence="1" type="ORF">EWM64_g10814</name>
</gene>
<dbReference type="EMBL" id="SFCI01003181">
    <property type="protein sequence ID" value="TFY73198.1"/>
    <property type="molecule type" value="Genomic_DNA"/>
</dbReference>
<comment type="caution">
    <text evidence="1">The sequence shown here is derived from an EMBL/GenBank/DDBJ whole genome shotgun (WGS) entry which is preliminary data.</text>
</comment>
<protein>
    <recommendedName>
        <fullName evidence="3">O-methyltransferase domain-containing protein</fullName>
    </recommendedName>
</protein>
<evidence type="ECO:0000313" key="2">
    <source>
        <dbReference type="Proteomes" id="UP000298061"/>
    </source>
</evidence>
<organism evidence="1 2">
    <name type="scientific">Hericium alpestre</name>
    <dbReference type="NCBI Taxonomy" id="135208"/>
    <lineage>
        <taxon>Eukaryota</taxon>
        <taxon>Fungi</taxon>
        <taxon>Dikarya</taxon>
        <taxon>Basidiomycota</taxon>
        <taxon>Agaricomycotina</taxon>
        <taxon>Agaricomycetes</taxon>
        <taxon>Russulales</taxon>
        <taxon>Hericiaceae</taxon>
        <taxon>Hericium</taxon>
    </lineage>
</organism>
<keyword evidence="2" id="KW-1185">Reference proteome</keyword>